<organism evidence="2 3">
    <name type="scientific">Anabaena azotica FACHB-119</name>
    <dbReference type="NCBI Taxonomy" id="947527"/>
    <lineage>
        <taxon>Bacteria</taxon>
        <taxon>Bacillati</taxon>
        <taxon>Cyanobacteriota</taxon>
        <taxon>Cyanophyceae</taxon>
        <taxon>Nostocales</taxon>
        <taxon>Nostocaceae</taxon>
        <taxon>Anabaena</taxon>
        <taxon>Anabaena azotica</taxon>
    </lineage>
</organism>
<dbReference type="Proteomes" id="UP000661112">
    <property type="component" value="Unassembled WGS sequence"/>
</dbReference>
<dbReference type="EMBL" id="JACJSG010000098">
    <property type="protein sequence ID" value="MBD2505563.1"/>
    <property type="molecule type" value="Genomic_DNA"/>
</dbReference>
<name>A0ABR8DEY0_9NOST</name>
<keyword evidence="3" id="KW-1185">Reference proteome</keyword>
<proteinExistence type="predicted"/>
<comment type="caution">
    <text evidence="2">The sequence shown here is derived from an EMBL/GenBank/DDBJ whole genome shotgun (WGS) entry which is preliminary data.</text>
</comment>
<feature type="region of interest" description="Disordered" evidence="1">
    <location>
        <begin position="117"/>
        <end position="153"/>
    </location>
</feature>
<evidence type="ECO:0008006" key="4">
    <source>
        <dbReference type="Google" id="ProtNLM"/>
    </source>
</evidence>
<evidence type="ECO:0000313" key="2">
    <source>
        <dbReference type="EMBL" id="MBD2505563.1"/>
    </source>
</evidence>
<sequence>MSSIASTEKFSVLVILRREYLDITGNYCAAKLIEYFRHWTKWKMKNHRTPWVYQPLKRIYADLMGEHSLHVIRAAIALLEEMGIIEKQKNPGNGQDRTWQYKLNFNVLNKLLEPRTGKTEHSRFNAEQHHRNQPKTSKPQQHSAVEPSKSEELENEILECDQEGSSQAPELELPQDTHYVDESEQDDSTSEIDHHGGHSSAAVSGFHNEDSDDDDYTEPVEKSVQPSQQEVQEVLQQLREIPCTPQFRLNGEIQRTVKRYWDNVPGAIAYLKEAVRTWKGVKSPEAVFVAACKEGRKPEVQQAKSEAFAWFERARKERIVIAMSGEVVYTPGGEAVALAEMMRRYPVGE</sequence>
<accession>A0ABR8DEY0</accession>
<evidence type="ECO:0000256" key="1">
    <source>
        <dbReference type="SAM" id="MobiDB-lite"/>
    </source>
</evidence>
<protein>
    <recommendedName>
        <fullName evidence="4">Replication protein</fullName>
    </recommendedName>
</protein>
<feature type="region of interest" description="Disordered" evidence="1">
    <location>
        <begin position="180"/>
        <end position="229"/>
    </location>
</feature>
<feature type="compositionally biased region" description="Polar residues" evidence="1">
    <location>
        <begin position="134"/>
        <end position="143"/>
    </location>
</feature>
<dbReference type="RefSeq" id="WP_190480491.1">
    <property type="nucleotide sequence ID" value="NZ_JACJSG010000098.1"/>
</dbReference>
<feature type="compositionally biased region" description="Basic and acidic residues" evidence="1">
    <location>
        <begin position="117"/>
        <end position="130"/>
    </location>
</feature>
<evidence type="ECO:0000313" key="3">
    <source>
        <dbReference type="Proteomes" id="UP000661112"/>
    </source>
</evidence>
<gene>
    <name evidence="2" type="ORF">H6G83_34055</name>
</gene>
<reference evidence="2 3" key="1">
    <citation type="journal article" date="2020" name="ISME J.">
        <title>Comparative genomics reveals insights into cyanobacterial evolution and habitat adaptation.</title>
        <authorList>
            <person name="Chen M.Y."/>
            <person name="Teng W.K."/>
            <person name="Zhao L."/>
            <person name="Hu C.X."/>
            <person name="Zhou Y.K."/>
            <person name="Han B.P."/>
            <person name="Song L.R."/>
            <person name="Shu W.S."/>
        </authorList>
    </citation>
    <scope>NUCLEOTIDE SEQUENCE [LARGE SCALE GENOMIC DNA]</scope>
    <source>
        <strain evidence="2 3">FACHB-119</strain>
    </source>
</reference>